<dbReference type="Proteomes" id="UP000597341">
    <property type="component" value="Unassembled WGS sequence"/>
</dbReference>
<evidence type="ECO:0000313" key="3">
    <source>
        <dbReference type="Proteomes" id="UP000597341"/>
    </source>
</evidence>
<evidence type="ECO:0000256" key="1">
    <source>
        <dbReference type="SAM" id="Phobius"/>
    </source>
</evidence>
<organism evidence="2 3">
    <name type="scientific">Nocardioides flavus</name>
    <name type="common">ex Wang et al. 2016</name>
    <dbReference type="NCBI Taxonomy" id="2058780"/>
    <lineage>
        <taxon>Bacteria</taxon>
        <taxon>Bacillati</taxon>
        <taxon>Actinomycetota</taxon>
        <taxon>Actinomycetes</taxon>
        <taxon>Propionibacteriales</taxon>
        <taxon>Nocardioidaceae</taxon>
        <taxon>Nocardioides</taxon>
    </lineage>
</organism>
<dbReference type="EMBL" id="BNAD01000015">
    <property type="protein sequence ID" value="GHE18940.1"/>
    <property type="molecule type" value="Genomic_DNA"/>
</dbReference>
<comment type="caution">
    <text evidence="2">The sequence shown here is derived from an EMBL/GenBank/DDBJ whole genome shotgun (WGS) entry which is preliminary data.</text>
</comment>
<feature type="transmembrane region" description="Helical" evidence="1">
    <location>
        <begin position="40"/>
        <end position="60"/>
    </location>
</feature>
<keyword evidence="3" id="KW-1185">Reference proteome</keyword>
<reference evidence="3" key="1">
    <citation type="journal article" date="2019" name="Int. J. Syst. Evol. Microbiol.">
        <title>The Global Catalogue of Microorganisms (GCM) 10K type strain sequencing project: providing services to taxonomists for standard genome sequencing and annotation.</title>
        <authorList>
            <consortium name="The Broad Institute Genomics Platform"/>
            <consortium name="The Broad Institute Genome Sequencing Center for Infectious Disease"/>
            <person name="Wu L."/>
            <person name="Ma J."/>
        </authorList>
    </citation>
    <scope>NUCLEOTIDE SEQUENCE [LARGE SCALE GENOMIC DNA]</scope>
    <source>
        <strain evidence="3">CGMCC 1.12791</strain>
    </source>
</reference>
<name>A0ABQ3HQA1_9ACTN</name>
<sequence length="68" mass="6745">MGDRVPGLGLAALFGAVGICCGLPVLATLGLLGFLAGVSLASWTLVGLGVVLAVLGLRSVRERRGGAR</sequence>
<evidence type="ECO:0000313" key="2">
    <source>
        <dbReference type="EMBL" id="GHE18940.1"/>
    </source>
</evidence>
<feature type="transmembrane region" description="Helical" evidence="1">
    <location>
        <begin position="12"/>
        <end position="34"/>
    </location>
</feature>
<evidence type="ECO:0008006" key="4">
    <source>
        <dbReference type="Google" id="ProtNLM"/>
    </source>
</evidence>
<gene>
    <name evidence="2" type="ORF">GCM10011376_35500</name>
</gene>
<accession>A0ABQ3HQA1</accession>
<keyword evidence="1" id="KW-0472">Membrane</keyword>
<keyword evidence="1" id="KW-1133">Transmembrane helix</keyword>
<keyword evidence="1" id="KW-0812">Transmembrane</keyword>
<protein>
    <recommendedName>
        <fullName evidence="4">Mercuric ion transport protein</fullName>
    </recommendedName>
</protein>
<proteinExistence type="predicted"/>